<evidence type="ECO:0000259" key="2">
    <source>
        <dbReference type="PROSITE" id="PS50110"/>
    </source>
</evidence>
<keyword evidence="5" id="KW-1185">Reference proteome</keyword>
<evidence type="ECO:0000313" key="5">
    <source>
        <dbReference type="Proteomes" id="UP000297540"/>
    </source>
</evidence>
<evidence type="ECO:0000259" key="3">
    <source>
        <dbReference type="PROSITE" id="PS50930"/>
    </source>
</evidence>
<dbReference type="AlphaFoldDB" id="A0A4Y8SFA8"/>
<evidence type="ECO:0000313" key="4">
    <source>
        <dbReference type="EMBL" id="TFF37582.1"/>
    </source>
</evidence>
<organism evidence="4 5">
    <name type="scientific">Mucilaginibacter psychrotolerans</name>
    <dbReference type="NCBI Taxonomy" id="1524096"/>
    <lineage>
        <taxon>Bacteria</taxon>
        <taxon>Pseudomonadati</taxon>
        <taxon>Bacteroidota</taxon>
        <taxon>Sphingobacteriia</taxon>
        <taxon>Sphingobacteriales</taxon>
        <taxon>Sphingobacteriaceae</taxon>
        <taxon>Mucilaginibacter</taxon>
    </lineage>
</organism>
<sequence>MIRCLAVDDEAYATKMIADYIGKVPYLELVGVANNAIDALAKVREGGVDLVFLDIRMPQLTGLDFLKLCGDKCKVILTTAYAEYALDGFEYSVIDYLLKPIAFDRFFKATEKALEVFQPRLNPVVASPQNQPGYLFIKGDSKNKFLKVDHQDILYIEGLKNYVSIYTKTQRLITYQALRELEEQLPQPPFHRVHKSYIVSIDKIRLIDGNTLYVGDTALPIGGIYREAFLKVIRGA</sequence>
<feature type="domain" description="HTH LytTR-type" evidence="3">
    <location>
        <begin position="137"/>
        <end position="208"/>
    </location>
</feature>
<comment type="caution">
    <text evidence="4">The sequence shown here is derived from an EMBL/GenBank/DDBJ whole genome shotgun (WGS) entry which is preliminary data.</text>
</comment>
<feature type="modified residue" description="4-aspartylphosphate" evidence="1">
    <location>
        <position position="54"/>
    </location>
</feature>
<dbReference type="InterPro" id="IPR007492">
    <property type="entry name" value="LytTR_DNA-bd_dom"/>
</dbReference>
<protein>
    <submittedName>
        <fullName evidence="4">Response regulator transcription factor</fullName>
    </submittedName>
</protein>
<dbReference type="InterPro" id="IPR051271">
    <property type="entry name" value="2C-system_Tx_regulators"/>
</dbReference>
<dbReference type="Pfam" id="PF00072">
    <property type="entry name" value="Response_reg"/>
    <property type="match status" value="1"/>
</dbReference>
<accession>A0A4Y8SFA8</accession>
<dbReference type="InterPro" id="IPR011006">
    <property type="entry name" value="CheY-like_superfamily"/>
</dbReference>
<name>A0A4Y8SFA8_9SPHI</name>
<feature type="domain" description="Response regulatory" evidence="2">
    <location>
        <begin position="3"/>
        <end position="114"/>
    </location>
</feature>
<dbReference type="PANTHER" id="PTHR45526:SF1">
    <property type="entry name" value="TRANSCRIPTIONAL REGULATORY PROTEIN DCUR-RELATED"/>
    <property type="match status" value="1"/>
</dbReference>
<dbReference type="PANTHER" id="PTHR45526">
    <property type="entry name" value="TRANSCRIPTIONAL REGULATORY PROTEIN DPIA"/>
    <property type="match status" value="1"/>
</dbReference>
<dbReference type="SUPFAM" id="SSF52172">
    <property type="entry name" value="CheY-like"/>
    <property type="match status" value="1"/>
</dbReference>
<proteinExistence type="predicted"/>
<keyword evidence="1" id="KW-0597">Phosphoprotein</keyword>
<dbReference type="Proteomes" id="UP000297540">
    <property type="component" value="Unassembled WGS sequence"/>
</dbReference>
<dbReference type="Pfam" id="PF04397">
    <property type="entry name" value="LytTR"/>
    <property type="match status" value="1"/>
</dbReference>
<dbReference type="SMART" id="SM00850">
    <property type="entry name" value="LytTR"/>
    <property type="match status" value="1"/>
</dbReference>
<dbReference type="PROSITE" id="PS50110">
    <property type="entry name" value="RESPONSE_REGULATORY"/>
    <property type="match status" value="1"/>
</dbReference>
<reference evidence="4 5" key="1">
    <citation type="journal article" date="2017" name="Int. J. Syst. Evol. Microbiol.">
        <title>Mucilaginibacterpsychrotolerans sp. nov., isolated from peatlands.</title>
        <authorList>
            <person name="Deng Y."/>
            <person name="Shen L."/>
            <person name="Xu B."/>
            <person name="Liu Y."/>
            <person name="Gu Z."/>
            <person name="Liu H."/>
            <person name="Zhou Y."/>
        </authorList>
    </citation>
    <scope>NUCLEOTIDE SEQUENCE [LARGE SCALE GENOMIC DNA]</scope>
    <source>
        <strain evidence="4 5">NH7-4</strain>
    </source>
</reference>
<evidence type="ECO:0000256" key="1">
    <source>
        <dbReference type="PROSITE-ProRule" id="PRU00169"/>
    </source>
</evidence>
<dbReference type="PROSITE" id="PS50930">
    <property type="entry name" value="HTH_LYTTR"/>
    <property type="match status" value="1"/>
</dbReference>
<dbReference type="OrthoDB" id="9787344at2"/>
<dbReference type="GO" id="GO:0000156">
    <property type="term" value="F:phosphorelay response regulator activity"/>
    <property type="evidence" value="ECO:0007669"/>
    <property type="project" value="TreeGrafter"/>
</dbReference>
<dbReference type="Gene3D" id="2.40.50.1020">
    <property type="entry name" value="LytTr DNA-binding domain"/>
    <property type="match status" value="1"/>
</dbReference>
<gene>
    <name evidence="4" type="ORF">E2R66_12195</name>
</gene>
<dbReference type="InterPro" id="IPR001789">
    <property type="entry name" value="Sig_transdc_resp-reg_receiver"/>
</dbReference>
<dbReference type="RefSeq" id="WP_133231094.1">
    <property type="nucleotide sequence ID" value="NZ_SOZE01000010.1"/>
</dbReference>
<dbReference type="SMART" id="SM00448">
    <property type="entry name" value="REC"/>
    <property type="match status" value="1"/>
</dbReference>
<dbReference type="GO" id="GO:0003677">
    <property type="term" value="F:DNA binding"/>
    <property type="evidence" value="ECO:0007669"/>
    <property type="project" value="InterPro"/>
</dbReference>
<dbReference type="Gene3D" id="3.40.50.2300">
    <property type="match status" value="1"/>
</dbReference>
<dbReference type="EMBL" id="SOZE01000010">
    <property type="protein sequence ID" value="TFF37582.1"/>
    <property type="molecule type" value="Genomic_DNA"/>
</dbReference>